<feature type="transmembrane region" description="Helical" evidence="5">
    <location>
        <begin position="144"/>
        <end position="166"/>
    </location>
</feature>
<dbReference type="InterPro" id="IPR036259">
    <property type="entry name" value="MFS_trans_sf"/>
</dbReference>
<feature type="transmembrane region" description="Helical" evidence="5">
    <location>
        <begin position="346"/>
        <end position="367"/>
    </location>
</feature>
<dbReference type="GO" id="GO:0022857">
    <property type="term" value="F:transmembrane transporter activity"/>
    <property type="evidence" value="ECO:0007669"/>
    <property type="project" value="InterPro"/>
</dbReference>
<dbReference type="InterPro" id="IPR005828">
    <property type="entry name" value="MFS_sugar_transport-like"/>
</dbReference>
<feature type="transmembrane region" description="Helical" evidence="5">
    <location>
        <begin position="113"/>
        <end position="132"/>
    </location>
</feature>
<feature type="transmembrane region" description="Helical" evidence="5">
    <location>
        <begin position="403"/>
        <end position="426"/>
    </location>
</feature>
<feature type="domain" description="Major facilitator superfamily (MFS) profile" evidence="6">
    <location>
        <begin position="39"/>
        <end position="487"/>
    </location>
</feature>
<feature type="transmembrane region" description="Helical" evidence="5">
    <location>
        <begin position="462"/>
        <end position="482"/>
    </location>
</feature>
<keyword evidence="8" id="KW-1185">Reference proteome</keyword>
<keyword evidence="2 5" id="KW-0812">Transmembrane</keyword>
<evidence type="ECO:0000256" key="2">
    <source>
        <dbReference type="ARBA" id="ARBA00022692"/>
    </source>
</evidence>
<dbReference type="InterPro" id="IPR020846">
    <property type="entry name" value="MFS_dom"/>
</dbReference>
<dbReference type="Gene3D" id="1.20.1250.20">
    <property type="entry name" value="MFS general substrate transporter like domains"/>
    <property type="match status" value="1"/>
</dbReference>
<sequence>MAAIEELPSSIPHPSSKEKVLNDMMEKGLGRFGWLEFLQCILVSFASFVDAQHSFITIYTEDYPSWHCTNSTLCNSDSNICNIPKSAWSWDGPSHKTVISQWNLECASSFVTGLPQSSFFIGCLFGLFLLATLADTSLGRKNTLVISCLSMSIVSFLIVFSTDIWIYSAFKFLIGFLRSSIGTCVLVMLAEKVSTEWRFTVGIVEYTCFILGYMSLSGIAYANRFNSWRSVYIWTSVPAICYSVLAYIFVTESPRWLLMQGRHQEAMAMLTGVSSLENGNDLTVGLIEAPVNRQKASVFQLYSSIAELFGRGWALKRMVAVMVLGIGIGMVYFGLPLAVGNLGFDIYLAVVLSALIEIPACVATYFLENRQRKPSILVFSVASGVCCIMCVVVGSGIQEIRVGLAMASFFCSCTAFNVFLIYILELFPTSVRNTTTSLVRQAMVFGNIFIPFLVSAGRKNDIFSYGVFGVVVMLSCFTLLGLPETRGLALCDTMDQQEKKDDMSL</sequence>
<evidence type="ECO:0000259" key="6">
    <source>
        <dbReference type="PROSITE" id="PS50850"/>
    </source>
</evidence>
<accession>A0A9D4VXK2</accession>
<dbReference type="PANTHER" id="PTHR24064">
    <property type="entry name" value="SOLUTE CARRIER FAMILY 22 MEMBER"/>
    <property type="match status" value="1"/>
</dbReference>
<evidence type="ECO:0000256" key="1">
    <source>
        <dbReference type="ARBA" id="ARBA00004141"/>
    </source>
</evidence>
<reference evidence="7 8" key="1">
    <citation type="journal article" date="2022" name="Nat. Genet.">
        <title>Improved pea reference genome and pan-genome highlight genomic features and evolutionary characteristics.</title>
        <authorList>
            <person name="Yang T."/>
            <person name="Liu R."/>
            <person name="Luo Y."/>
            <person name="Hu S."/>
            <person name="Wang D."/>
            <person name="Wang C."/>
            <person name="Pandey M.K."/>
            <person name="Ge S."/>
            <person name="Xu Q."/>
            <person name="Li N."/>
            <person name="Li G."/>
            <person name="Huang Y."/>
            <person name="Saxena R.K."/>
            <person name="Ji Y."/>
            <person name="Li M."/>
            <person name="Yan X."/>
            <person name="He Y."/>
            <person name="Liu Y."/>
            <person name="Wang X."/>
            <person name="Xiang C."/>
            <person name="Varshney R.K."/>
            <person name="Ding H."/>
            <person name="Gao S."/>
            <person name="Zong X."/>
        </authorList>
    </citation>
    <scope>NUCLEOTIDE SEQUENCE [LARGE SCALE GENOMIC DNA]</scope>
    <source>
        <strain evidence="7 8">cv. Zhongwan 6</strain>
    </source>
</reference>
<evidence type="ECO:0000256" key="4">
    <source>
        <dbReference type="ARBA" id="ARBA00023136"/>
    </source>
</evidence>
<feature type="transmembrane region" description="Helical" evidence="5">
    <location>
        <begin position="376"/>
        <end position="397"/>
    </location>
</feature>
<organism evidence="7 8">
    <name type="scientific">Pisum sativum</name>
    <name type="common">Garden pea</name>
    <name type="synonym">Lathyrus oleraceus</name>
    <dbReference type="NCBI Taxonomy" id="3888"/>
    <lineage>
        <taxon>Eukaryota</taxon>
        <taxon>Viridiplantae</taxon>
        <taxon>Streptophyta</taxon>
        <taxon>Embryophyta</taxon>
        <taxon>Tracheophyta</taxon>
        <taxon>Spermatophyta</taxon>
        <taxon>Magnoliopsida</taxon>
        <taxon>eudicotyledons</taxon>
        <taxon>Gunneridae</taxon>
        <taxon>Pentapetalae</taxon>
        <taxon>rosids</taxon>
        <taxon>fabids</taxon>
        <taxon>Fabales</taxon>
        <taxon>Fabaceae</taxon>
        <taxon>Papilionoideae</taxon>
        <taxon>50 kb inversion clade</taxon>
        <taxon>NPAAA clade</taxon>
        <taxon>Hologalegina</taxon>
        <taxon>IRL clade</taxon>
        <taxon>Fabeae</taxon>
        <taxon>Lathyrus</taxon>
    </lineage>
</organism>
<evidence type="ECO:0000256" key="5">
    <source>
        <dbReference type="SAM" id="Phobius"/>
    </source>
</evidence>
<dbReference type="EMBL" id="JAMSHJ010000007">
    <property type="protein sequence ID" value="KAI5391323.1"/>
    <property type="molecule type" value="Genomic_DNA"/>
</dbReference>
<dbReference type="SUPFAM" id="SSF103473">
    <property type="entry name" value="MFS general substrate transporter"/>
    <property type="match status" value="1"/>
</dbReference>
<dbReference type="AlphaFoldDB" id="A0A9D4VXK2"/>
<dbReference type="Gramene" id="Psat07G0624100-T1">
    <property type="protein sequence ID" value="KAI5391323.1"/>
    <property type="gene ID" value="KIW84_076241"/>
</dbReference>
<comment type="subcellular location">
    <subcellularLocation>
        <location evidence="1">Membrane</location>
        <topology evidence="1">Multi-pass membrane protein</topology>
    </subcellularLocation>
</comment>
<dbReference type="Pfam" id="PF00083">
    <property type="entry name" value="Sugar_tr"/>
    <property type="match status" value="1"/>
</dbReference>
<feature type="transmembrane region" description="Helical" evidence="5">
    <location>
        <begin position="197"/>
        <end position="219"/>
    </location>
</feature>
<comment type="caution">
    <text evidence="7">The sequence shown here is derived from an EMBL/GenBank/DDBJ whole genome shotgun (WGS) entry which is preliminary data.</text>
</comment>
<evidence type="ECO:0000256" key="3">
    <source>
        <dbReference type="ARBA" id="ARBA00022989"/>
    </source>
</evidence>
<feature type="transmembrane region" description="Helical" evidence="5">
    <location>
        <begin position="438"/>
        <end position="456"/>
    </location>
</feature>
<evidence type="ECO:0000313" key="7">
    <source>
        <dbReference type="EMBL" id="KAI5391323.1"/>
    </source>
</evidence>
<dbReference type="PROSITE" id="PS50850">
    <property type="entry name" value="MFS"/>
    <property type="match status" value="1"/>
</dbReference>
<name>A0A9D4VXK2_PEA</name>
<feature type="transmembrane region" description="Helical" evidence="5">
    <location>
        <begin position="231"/>
        <end position="250"/>
    </location>
</feature>
<proteinExistence type="predicted"/>
<protein>
    <recommendedName>
        <fullName evidence="6">Major facilitator superfamily (MFS) profile domain-containing protein</fullName>
    </recommendedName>
</protein>
<keyword evidence="3 5" id="KW-1133">Transmembrane helix</keyword>
<dbReference type="Proteomes" id="UP001058974">
    <property type="component" value="Chromosome 7"/>
</dbReference>
<feature type="transmembrane region" description="Helical" evidence="5">
    <location>
        <begin position="319"/>
        <end position="340"/>
    </location>
</feature>
<gene>
    <name evidence="7" type="ORF">KIW84_076241</name>
</gene>
<dbReference type="GO" id="GO:0016020">
    <property type="term" value="C:membrane"/>
    <property type="evidence" value="ECO:0007669"/>
    <property type="project" value="UniProtKB-SubCell"/>
</dbReference>
<keyword evidence="4 5" id="KW-0472">Membrane</keyword>
<evidence type="ECO:0000313" key="8">
    <source>
        <dbReference type="Proteomes" id="UP001058974"/>
    </source>
</evidence>